<dbReference type="Proteomes" id="UP000001747">
    <property type="component" value="Chromosome"/>
</dbReference>
<sequence>MVKIAVLVDYDLQGGSGYVEKQISNRLMQLYGDSIRIVYKTNDWNQINVILKELKSENIKLIFDLDYWPINYYQVKSLKHNLKAITKLPYLLGESYYYAKKLKVKSAVLLQSMGLNALKFGLPYILIKYLKMKSELPIDIFLNTKNKFIYTVYKGLRESFISSFIKYSNAIHRIYGVSQGQLSSLGLAKSKKATVIDPPLAVEKELLSKRKDVNEKKDYLVFYARLIPLKGILELPFIVKEVITLSGYKELKVFIMGKFPVVDLKNFFFSIVNKLGLEENIVYKGYVSREELLNTVSEARCVVYPSHEDSFSLAILEAITMGTPVVAYDIPGPKSVYSGLSSVKFVDEFNIKSMATEVVKILKMTDDEYNSLIYNDKMDKFIEKYTDWDLVVERYYRDLMSLL</sequence>
<dbReference type="GeneID" id="7798788"/>
<dbReference type="InterPro" id="IPR001296">
    <property type="entry name" value="Glyco_trans_1"/>
</dbReference>
<dbReference type="CAZy" id="GT4">
    <property type="family name" value="Glycosyltransferase Family 4"/>
</dbReference>
<dbReference type="KEGG" id="sis:LS215_0621"/>
<dbReference type="Gene3D" id="3.40.50.2000">
    <property type="entry name" value="Glycogen Phosphorylase B"/>
    <property type="match status" value="1"/>
</dbReference>
<organism evidence="3 4">
    <name type="scientific">Saccharolobus islandicus (strain L.S.2.15 / Lassen #1)</name>
    <name type="common">Sulfolobus islandicus</name>
    <dbReference type="NCBI Taxonomy" id="429572"/>
    <lineage>
        <taxon>Archaea</taxon>
        <taxon>Thermoproteota</taxon>
        <taxon>Thermoprotei</taxon>
        <taxon>Sulfolobales</taxon>
        <taxon>Sulfolobaceae</taxon>
        <taxon>Saccharolobus</taxon>
    </lineage>
</organism>
<name>C3MM85_SACI2</name>
<reference evidence="3 4" key="1">
    <citation type="journal article" date="2009" name="Proc. Natl. Acad. Sci. U.S.A.">
        <title>Biogeography of the Sulfolobus islandicus pan-genome.</title>
        <authorList>
            <person name="Reno M.L."/>
            <person name="Held N.L."/>
            <person name="Fields C.J."/>
            <person name="Burke P.V."/>
            <person name="Whitaker R.J."/>
        </authorList>
    </citation>
    <scope>NUCLEOTIDE SEQUENCE [LARGE SCALE GENOMIC DNA]</scope>
    <source>
        <strain evidence="4">L.S.2.15 / Lassen #1</strain>
    </source>
</reference>
<keyword evidence="1 3" id="KW-0808">Transferase</keyword>
<evidence type="ECO:0000259" key="2">
    <source>
        <dbReference type="Pfam" id="PF00534"/>
    </source>
</evidence>
<evidence type="ECO:0000256" key="1">
    <source>
        <dbReference type="ARBA" id="ARBA00022679"/>
    </source>
</evidence>
<dbReference type="RefSeq" id="WP_012713122.1">
    <property type="nucleotide sequence ID" value="NC_012589.1"/>
</dbReference>
<dbReference type="Pfam" id="PF00534">
    <property type="entry name" value="Glycos_transf_1"/>
    <property type="match status" value="1"/>
</dbReference>
<protein>
    <submittedName>
        <fullName evidence="3">Glycosyl transferase group 1</fullName>
    </submittedName>
</protein>
<dbReference type="PANTHER" id="PTHR46401:SF2">
    <property type="entry name" value="GLYCOSYLTRANSFERASE WBBK-RELATED"/>
    <property type="match status" value="1"/>
</dbReference>
<dbReference type="CDD" id="cd03801">
    <property type="entry name" value="GT4_PimA-like"/>
    <property type="match status" value="1"/>
</dbReference>
<dbReference type="EMBL" id="CP001399">
    <property type="protein sequence ID" value="ACP34708.1"/>
    <property type="molecule type" value="Genomic_DNA"/>
</dbReference>
<dbReference type="GO" id="GO:0016757">
    <property type="term" value="F:glycosyltransferase activity"/>
    <property type="evidence" value="ECO:0007669"/>
    <property type="project" value="InterPro"/>
</dbReference>
<dbReference type="HOGENOM" id="CLU_053640_0_0_2"/>
<feature type="domain" description="Glycosyl transferase family 1" evidence="2">
    <location>
        <begin position="205"/>
        <end position="376"/>
    </location>
</feature>
<dbReference type="PANTHER" id="PTHR46401">
    <property type="entry name" value="GLYCOSYLTRANSFERASE WBBK-RELATED"/>
    <property type="match status" value="1"/>
</dbReference>
<dbReference type="SUPFAM" id="SSF53756">
    <property type="entry name" value="UDP-Glycosyltransferase/glycogen phosphorylase"/>
    <property type="match status" value="1"/>
</dbReference>
<dbReference type="OrthoDB" id="132546at2157"/>
<dbReference type="AlphaFoldDB" id="C3MM85"/>
<proteinExistence type="predicted"/>
<evidence type="ECO:0000313" key="4">
    <source>
        <dbReference type="Proteomes" id="UP000001747"/>
    </source>
</evidence>
<accession>C3MM85</accession>
<evidence type="ECO:0000313" key="3">
    <source>
        <dbReference type="EMBL" id="ACP34708.1"/>
    </source>
</evidence>
<gene>
    <name evidence="3" type="ordered locus">LS215_0621</name>
</gene>